<keyword evidence="14" id="KW-0804">Transcription</keyword>
<evidence type="ECO:0000256" key="18">
    <source>
        <dbReference type="SAM" id="Coils"/>
    </source>
</evidence>
<dbReference type="Proteomes" id="UP001148018">
    <property type="component" value="Unassembled WGS sequence"/>
</dbReference>
<feature type="compositionally biased region" description="Basic and acidic residues" evidence="19">
    <location>
        <begin position="229"/>
        <end position="247"/>
    </location>
</feature>
<feature type="compositionally biased region" description="Low complexity" evidence="19">
    <location>
        <begin position="20"/>
        <end position="47"/>
    </location>
</feature>
<evidence type="ECO:0000256" key="11">
    <source>
        <dbReference type="ARBA" id="ARBA00022843"/>
    </source>
</evidence>
<dbReference type="Pfam" id="PF02176">
    <property type="entry name" value="zf-TRAF"/>
    <property type="match status" value="2"/>
</dbReference>
<dbReference type="SUPFAM" id="SSF46689">
    <property type="entry name" value="Homeodomain-like"/>
    <property type="match status" value="2"/>
</dbReference>
<keyword evidence="3" id="KW-0963">Cytoplasm</keyword>
<dbReference type="SMART" id="SM00184">
    <property type="entry name" value="RING"/>
    <property type="match status" value="1"/>
</dbReference>
<evidence type="ECO:0000256" key="3">
    <source>
        <dbReference type="ARBA" id="ARBA00022490"/>
    </source>
</evidence>
<dbReference type="PANTHER" id="PTHR10131">
    <property type="entry name" value="TNF RECEPTOR ASSOCIATED FACTOR"/>
    <property type="match status" value="1"/>
</dbReference>
<feature type="zinc finger region" description="TRAF-type" evidence="17">
    <location>
        <begin position="734"/>
        <end position="791"/>
    </location>
</feature>
<evidence type="ECO:0000256" key="17">
    <source>
        <dbReference type="PROSITE-ProRule" id="PRU00207"/>
    </source>
</evidence>
<dbReference type="EMBL" id="JANIIK010000035">
    <property type="protein sequence ID" value="KAJ3613290.1"/>
    <property type="molecule type" value="Genomic_DNA"/>
</dbReference>
<feature type="domain" description="ELM2" evidence="23">
    <location>
        <begin position="55"/>
        <end position="140"/>
    </location>
</feature>
<dbReference type="Gene3D" id="3.30.40.10">
    <property type="entry name" value="Zinc/RING finger domain, C3HC4 (zinc finger)"/>
    <property type="match status" value="3"/>
</dbReference>
<feature type="domain" description="MATH" evidence="21">
    <location>
        <begin position="953"/>
        <end position="1098"/>
    </location>
</feature>
<dbReference type="Pfam" id="PF21355">
    <property type="entry name" value="TRAF-mep_MATH"/>
    <property type="match status" value="1"/>
</dbReference>
<dbReference type="SMART" id="SM00717">
    <property type="entry name" value="SANT"/>
    <property type="match status" value="2"/>
</dbReference>
<evidence type="ECO:0000313" key="26">
    <source>
        <dbReference type="Proteomes" id="UP001148018"/>
    </source>
</evidence>
<evidence type="ECO:0000256" key="10">
    <source>
        <dbReference type="ARBA" id="ARBA00022833"/>
    </source>
</evidence>
<dbReference type="FunFam" id="4.10.1240.50:FF:000002">
    <property type="entry name" value="REST corepressor isoform X1"/>
    <property type="match status" value="1"/>
</dbReference>
<dbReference type="GO" id="GO:0006915">
    <property type="term" value="P:apoptotic process"/>
    <property type="evidence" value="ECO:0007669"/>
    <property type="project" value="UniProtKB-KW"/>
</dbReference>
<evidence type="ECO:0000256" key="15">
    <source>
        <dbReference type="ARBA" id="ARBA00023242"/>
    </source>
</evidence>
<dbReference type="InterPro" id="IPR049342">
    <property type="entry name" value="TRAF1-6_MATH_dom"/>
</dbReference>
<evidence type="ECO:0000313" key="25">
    <source>
        <dbReference type="EMBL" id="KAJ3613290.1"/>
    </source>
</evidence>
<keyword evidence="12" id="KW-0805">Transcription regulation</keyword>
<keyword evidence="26" id="KW-1185">Reference proteome</keyword>
<dbReference type="PROSITE" id="PS51156">
    <property type="entry name" value="ELM2"/>
    <property type="match status" value="1"/>
</dbReference>
<evidence type="ECO:0000259" key="22">
    <source>
        <dbReference type="PROSITE" id="PS50145"/>
    </source>
</evidence>
<evidence type="ECO:0000256" key="16">
    <source>
        <dbReference type="ARBA" id="ARBA00038011"/>
    </source>
</evidence>
<evidence type="ECO:0000256" key="4">
    <source>
        <dbReference type="ARBA" id="ARBA00022491"/>
    </source>
</evidence>
<dbReference type="GO" id="GO:0045087">
    <property type="term" value="P:innate immune response"/>
    <property type="evidence" value="ECO:0007669"/>
    <property type="project" value="InterPro"/>
</dbReference>
<dbReference type="FunFam" id="1.10.10.60:FF:000033">
    <property type="entry name" value="REST corepressor 3"/>
    <property type="match status" value="1"/>
</dbReference>
<dbReference type="Gene3D" id="1.10.10.60">
    <property type="entry name" value="Homeodomain-like"/>
    <property type="match status" value="1"/>
</dbReference>
<dbReference type="InterPro" id="IPR001841">
    <property type="entry name" value="Znf_RING"/>
</dbReference>
<evidence type="ECO:0000256" key="1">
    <source>
        <dbReference type="ARBA" id="ARBA00004123"/>
    </source>
</evidence>
<evidence type="ECO:0000256" key="14">
    <source>
        <dbReference type="ARBA" id="ARBA00023163"/>
    </source>
</evidence>
<dbReference type="FunFam" id="2.60.210.10:FF:000001">
    <property type="entry name" value="TNF receptor-associated factor"/>
    <property type="match status" value="1"/>
</dbReference>
<protein>
    <recommendedName>
        <fullName evidence="27">TNF receptor-associated factor 3</fullName>
    </recommendedName>
</protein>
<dbReference type="GO" id="GO:0009898">
    <property type="term" value="C:cytoplasmic side of plasma membrane"/>
    <property type="evidence" value="ECO:0007669"/>
    <property type="project" value="TreeGrafter"/>
</dbReference>
<dbReference type="InterPro" id="IPR037304">
    <property type="entry name" value="TRAF3_MATH"/>
</dbReference>
<dbReference type="Gene3D" id="4.10.1240.50">
    <property type="match status" value="1"/>
</dbReference>
<gene>
    <name evidence="25" type="ORF">NHX12_019540</name>
</gene>
<dbReference type="GO" id="GO:0005164">
    <property type="term" value="F:tumor necrosis factor receptor binding"/>
    <property type="evidence" value="ECO:0007669"/>
    <property type="project" value="InterPro"/>
</dbReference>
<dbReference type="GO" id="GO:0005634">
    <property type="term" value="C:nucleus"/>
    <property type="evidence" value="ECO:0007669"/>
    <property type="project" value="UniProtKB-SubCell"/>
</dbReference>
<dbReference type="SMART" id="SM00061">
    <property type="entry name" value="MATH"/>
    <property type="match status" value="1"/>
</dbReference>
<dbReference type="SUPFAM" id="SSF49599">
    <property type="entry name" value="TRAF domain-like"/>
    <property type="match status" value="3"/>
</dbReference>
<dbReference type="Gene3D" id="2.60.210.10">
    <property type="entry name" value="Apoptosis, Tumor Necrosis Factor Receptor Associated Protein 2, Chain A"/>
    <property type="match status" value="1"/>
</dbReference>
<dbReference type="InterPro" id="IPR027128">
    <property type="entry name" value="TRAF3_RING-HC"/>
</dbReference>
<feature type="zinc finger region" description="TRAF-type" evidence="17">
    <location>
        <begin position="679"/>
        <end position="732"/>
    </location>
</feature>
<dbReference type="Pfam" id="PF01448">
    <property type="entry name" value="ELM2"/>
    <property type="match status" value="1"/>
</dbReference>
<dbReference type="PANTHER" id="PTHR10131:SF76">
    <property type="entry name" value="TNF RECEPTOR-ASSOCIATED FACTOR 3"/>
    <property type="match status" value="1"/>
</dbReference>
<feature type="domain" description="RING-type" evidence="20">
    <location>
        <begin position="596"/>
        <end position="635"/>
    </location>
</feature>
<feature type="compositionally biased region" description="Basic and acidic residues" evidence="19">
    <location>
        <begin position="380"/>
        <end position="392"/>
    </location>
</feature>
<evidence type="ECO:0000256" key="12">
    <source>
        <dbReference type="ARBA" id="ARBA00023015"/>
    </source>
</evidence>
<keyword evidence="7 17" id="KW-0479">Metal-binding</keyword>
<keyword evidence="11" id="KW-0832">Ubl conjugation</keyword>
<evidence type="ECO:0000256" key="19">
    <source>
        <dbReference type="SAM" id="MobiDB-lite"/>
    </source>
</evidence>
<evidence type="ECO:0000256" key="13">
    <source>
        <dbReference type="ARBA" id="ARBA00023054"/>
    </source>
</evidence>
<evidence type="ECO:0000256" key="9">
    <source>
        <dbReference type="ARBA" id="ARBA00022771"/>
    </source>
</evidence>
<comment type="subcellular location">
    <subcellularLocation>
        <location evidence="2">Cytoplasm</location>
    </subcellularLocation>
    <subcellularLocation>
        <location evidence="1">Nucleus</location>
    </subcellularLocation>
</comment>
<dbReference type="InterPro" id="IPR017884">
    <property type="entry name" value="SANT_dom"/>
</dbReference>
<accession>A0A9Q0ETS0</accession>
<dbReference type="AlphaFoldDB" id="A0A9Q0ETS0"/>
<evidence type="ECO:0000256" key="2">
    <source>
        <dbReference type="ARBA" id="ARBA00004496"/>
    </source>
</evidence>
<dbReference type="GO" id="GO:0043122">
    <property type="term" value="P:regulation of canonical NF-kappaB signal transduction"/>
    <property type="evidence" value="ECO:0007669"/>
    <property type="project" value="TreeGrafter"/>
</dbReference>
<evidence type="ECO:0000256" key="7">
    <source>
        <dbReference type="ARBA" id="ARBA00022723"/>
    </source>
</evidence>
<evidence type="ECO:0000256" key="6">
    <source>
        <dbReference type="ARBA" id="ARBA00022703"/>
    </source>
</evidence>
<dbReference type="InterPro" id="IPR013083">
    <property type="entry name" value="Znf_RING/FYVE/PHD"/>
</dbReference>
<dbReference type="SUPFAM" id="SSF57850">
    <property type="entry name" value="RING/U-box"/>
    <property type="match status" value="1"/>
</dbReference>
<evidence type="ECO:0000259" key="24">
    <source>
        <dbReference type="PROSITE" id="PS51293"/>
    </source>
</evidence>
<dbReference type="InterPro" id="IPR002083">
    <property type="entry name" value="MATH/TRAF_dom"/>
</dbReference>
<dbReference type="FunFam" id="3.30.40.10:FF:000286">
    <property type="entry name" value="TNF receptor-associated factor"/>
    <property type="match status" value="1"/>
</dbReference>
<dbReference type="GO" id="GO:0050688">
    <property type="term" value="P:regulation of defense response to virus"/>
    <property type="evidence" value="ECO:0007669"/>
    <property type="project" value="InterPro"/>
</dbReference>
<keyword evidence="5" id="KW-1017">Isopeptide bond</keyword>
<dbReference type="OrthoDB" id="1737200at2759"/>
<keyword evidence="9 17" id="KW-0863">Zinc-finger</keyword>
<dbReference type="PROSITE" id="PS50145">
    <property type="entry name" value="ZF_TRAF"/>
    <property type="match status" value="2"/>
</dbReference>
<keyword evidence="15" id="KW-0539">Nucleus</keyword>
<feature type="domain" description="TRAF-type" evidence="22">
    <location>
        <begin position="679"/>
        <end position="732"/>
    </location>
</feature>
<dbReference type="InterPro" id="IPR017907">
    <property type="entry name" value="Znf_RING_CS"/>
</dbReference>
<evidence type="ECO:0000256" key="8">
    <source>
        <dbReference type="ARBA" id="ARBA00022737"/>
    </source>
</evidence>
<feature type="domain" description="TRAF-type" evidence="22">
    <location>
        <begin position="734"/>
        <end position="791"/>
    </location>
</feature>
<dbReference type="GO" id="GO:0008270">
    <property type="term" value="F:zinc ion binding"/>
    <property type="evidence" value="ECO:0007669"/>
    <property type="project" value="UniProtKB-KW"/>
</dbReference>
<evidence type="ECO:0000259" key="21">
    <source>
        <dbReference type="PROSITE" id="PS50144"/>
    </source>
</evidence>
<keyword evidence="6" id="KW-0053">Apoptosis</keyword>
<dbReference type="GO" id="GO:0008063">
    <property type="term" value="P:Toll signaling pathway"/>
    <property type="evidence" value="ECO:0007669"/>
    <property type="project" value="InterPro"/>
</dbReference>
<feature type="domain" description="SANT" evidence="24">
    <location>
        <begin position="141"/>
        <end position="192"/>
    </location>
</feature>
<evidence type="ECO:0008006" key="27">
    <source>
        <dbReference type="Google" id="ProtNLM"/>
    </source>
</evidence>
<comment type="caution">
    <text evidence="25">The sequence shown here is derived from an EMBL/GenBank/DDBJ whole genome shotgun (WGS) entry which is preliminary data.</text>
</comment>
<keyword evidence="13 18" id="KW-0175">Coiled coil</keyword>
<dbReference type="InterPro" id="IPR000949">
    <property type="entry name" value="ELM2_dom"/>
</dbReference>
<dbReference type="SMART" id="SM01189">
    <property type="entry name" value="ELM2"/>
    <property type="match status" value="1"/>
</dbReference>
<dbReference type="GO" id="GO:0033209">
    <property type="term" value="P:tumor necrosis factor-mediated signaling pathway"/>
    <property type="evidence" value="ECO:0007669"/>
    <property type="project" value="InterPro"/>
</dbReference>
<sequence>MPAMLEKNGMEITGKRRGRNAVNNPNKSSPSNGNSVNSWEEGTSGSSSDEEHGGGGMRVGLQYQATVPDYDPDVAKSAQERDNLGMLVWIPSTSLADTKLDEYIAIAKERHGYNMEQALGMLFWHKHNVEKSLADLPNFTPFPDEWTVEDRVLFEQAFSFHGKSFHRIQQMLPDKSMASLVRFYYSWKKSRSKTSLMDRHARKHKRERDSEDEVEEATANAPSDTEYQDPTKEPTPVDKPVHVKREGPGFSGKTLQRTKKKPPKGMHLSQGDVAAMSCSAPAAKGIQTIKQANGTLKDKLTSGVEQYRIPEVNQKFNTRWTTEEQLLAVQAIRKYGRDFQAISDVIGNKSVVQVKNFFVNYRRRFNLDEEGGVTTPATPEEQKEGPGWRLWKDQGGGCRETRVEAVERPGRRLLKDQGGGYGETRVEAVERPGRRLWKDQGGGCGETREEAVERPGWRLWRDQGGGCGKTREEAVERPGWRLWKDQGGGCGETRVEAVERPGRRPWRDQGGGCGETRVEAVETREEAVERPGWRLWRDQGLSWEEASGAAPSLAMPLSVVPPTISQRSANPRSHTEAPPGGFRDRFIATPEPKYCCEACRLVLCKPRQTECGHRFCDSCITELLSHPTPMCPVDREPLFKEKVFRDVCCHREIMALTVLCRSHATGCTEHMTLQQVPDHLNVCPFFEVPCPLGKCKECVLRKDISDHLSFKCKHRESSCEYCKHKMPLSELQKHKDTVCPVFPVACPNNCSHSPLLRSKLSSHQQDCPKSQALCPFQRYGCARKGSNQDIRDHETESVADHLRMMLSRSCVLETKVEDLREDLLERSKVLPGLSTRLTEVEKLNEELRDKNRQTDQKMVNMQKLMSSQSEKLLEVELELRVLRLLREEVGELRGALDNLRAGLALLEQGARGPAATASMETQLSRHDDMLSVHEIRLADMDLRFQVLETASFNGTLLWKIRDYKRRKQDAVASKTSSLYSQPFYTGYFGYKMCARVYLNGDGMGKGTHLSLFFVVMRGEYDALLPWPFKQKVTLMLMDQGPPRKHLGDAFKPDPNSSSFRRPVAEMNIASGCPLFVAQAVLENGTYIKDDIIFIKVTVDTSDLPDP</sequence>
<evidence type="ECO:0000259" key="23">
    <source>
        <dbReference type="PROSITE" id="PS51156"/>
    </source>
</evidence>
<dbReference type="PROSITE" id="PS50144">
    <property type="entry name" value="MATH"/>
    <property type="match status" value="1"/>
</dbReference>
<dbReference type="InterPro" id="IPR049440">
    <property type="entry name" value="TRAF3/5_RING"/>
</dbReference>
<dbReference type="SUPFAM" id="SSF57953">
    <property type="entry name" value="Trimerization domain of TRAF"/>
    <property type="match status" value="1"/>
</dbReference>
<dbReference type="CDD" id="cd03777">
    <property type="entry name" value="MATH_TRAF3"/>
    <property type="match status" value="1"/>
</dbReference>
<dbReference type="PROSITE" id="PS00518">
    <property type="entry name" value="ZF_RING_1"/>
    <property type="match status" value="1"/>
</dbReference>
<dbReference type="PROSITE" id="PS51293">
    <property type="entry name" value="SANT"/>
    <property type="match status" value="2"/>
</dbReference>
<keyword evidence="4" id="KW-0678">Repressor</keyword>
<dbReference type="GO" id="GO:0001817">
    <property type="term" value="P:regulation of cytokine production"/>
    <property type="evidence" value="ECO:0007669"/>
    <property type="project" value="InterPro"/>
</dbReference>
<name>A0A9Q0ETS0_9TELE</name>
<keyword evidence="8" id="KW-0677">Repeat</keyword>
<dbReference type="Gene3D" id="1.20.58.1880">
    <property type="match status" value="1"/>
</dbReference>
<comment type="similarity">
    <text evidence="16">Belongs to the CoREST family.</text>
</comment>
<evidence type="ECO:0000256" key="5">
    <source>
        <dbReference type="ARBA" id="ARBA00022499"/>
    </source>
</evidence>
<evidence type="ECO:0000259" key="20">
    <source>
        <dbReference type="PROSITE" id="PS50089"/>
    </source>
</evidence>
<dbReference type="InterPro" id="IPR009057">
    <property type="entry name" value="Homeodomain-like_sf"/>
</dbReference>
<dbReference type="PROSITE" id="PS50089">
    <property type="entry name" value="ZF_RING_2"/>
    <property type="match status" value="1"/>
</dbReference>
<dbReference type="CDD" id="cd00167">
    <property type="entry name" value="SANT"/>
    <property type="match status" value="1"/>
</dbReference>
<dbReference type="InterPro" id="IPR001293">
    <property type="entry name" value="Znf_TRAF"/>
</dbReference>
<feature type="region of interest" description="Disordered" evidence="19">
    <location>
        <begin position="195"/>
        <end position="269"/>
    </location>
</feature>
<feature type="region of interest" description="Disordered" evidence="19">
    <location>
        <begin position="1"/>
        <end position="57"/>
    </location>
</feature>
<reference evidence="25" key="1">
    <citation type="submission" date="2022-07" db="EMBL/GenBank/DDBJ databases">
        <title>Chromosome-level genome of Muraenolepis orangiensis.</title>
        <authorList>
            <person name="Kim J."/>
        </authorList>
    </citation>
    <scope>NUCLEOTIDE SEQUENCE</scope>
    <source>
        <strain evidence="25">KU_S4_2022</strain>
        <tissue evidence="25">Muscle</tissue>
    </source>
</reference>
<dbReference type="Pfam" id="PF21363">
    <property type="entry name" value="TRAF3_RING"/>
    <property type="match status" value="1"/>
</dbReference>
<feature type="domain" description="SANT" evidence="24">
    <location>
        <begin position="315"/>
        <end position="366"/>
    </location>
</feature>
<proteinExistence type="inferred from homology"/>
<dbReference type="Pfam" id="PF00249">
    <property type="entry name" value="Myb_DNA-binding"/>
    <property type="match status" value="2"/>
</dbReference>
<dbReference type="InterPro" id="IPR008974">
    <property type="entry name" value="TRAF-like"/>
</dbReference>
<feature type="region of interest" description="Disordered" evidence="19">
    <location>
        <begin position="370"/>
        <end position="395"/>
    </location>
</feature>
<dbReference type="GO" id="GO:0005737">
    <property type="term" value="C:cytoplasm"/>
    <property type="evidence" value="ECO:0007669"/>
    <property type="project" value="UniProtKB-SubCell"/>
</dbReference>
<feature type="coiled-coil region" evidence="18">
    <location>
        <begin position="833"/>
        <end position="902"/>
    </location>
</feature>
<organism evidence="25 26">
    <name type="scientific">Muraenolepis orangiensis</name>
    <name type="common">Patagonian moray cod</name>
    <dbReference type="NCBI Taxonomy" id="630683"/>
    <lineage>
        <taxon>Eukaryota</taxon>
        <taxon>Metazoa</taxon>
        <taxon>Chordata</taxon>
        <taxon>Craniata</taxon>
        <taxon>Vertebrata</taxon>
        <taxon>Euteleostomi</taxon>
        <taxon>Actinopterygii</taxon>
        <taxon>Neopterygii</taxon>
        <taxon>Teleostei</taxon>
        <taxon>Neoteleostei</taxon>
        <taxon>Acanthomorphata</taxon>
        <taxon>Zeiogadaria</taxon>
        <taxon>Gadariae</taxon>
        <taxon>Gadiformes</taxon>
        <taxon>Muraenolepidoidei</taxon>
        <taxon>Muraenolepididae</taxon>
        <taxon>Muraenolepis</taxon>
    </lineage>
</organism>
<keyword evidence="10 17" id="KW-0862">Zinc</keyword>
<dbReference type="CDD" id="cd16640">
    <property type="entry name" value="RING-HC_TRAF3"/>
    <property type="match status" value="1"/>
</dbReference>
<dbReference type="InterPro" id="IPR001005">
    <property type="entry name" value="SANT/Myb"/>
</dbReference>